<dbReference type="SUPFAM" id="SSF49562">
    <property type="entry name" value="C2 domain (Calcium/lipid-binding domain, CaLB)"/>
    <property type="match status" value="1"/>
</dbReference>
<feature type="region of interest" description="Disordered" evidence="1">
    <location>
        <begin position="1347"/>
        <end position="1423"/>
    </location>
</feature>
<evidence type="ECO:0000259" key="3">
    <source>
        <dbReference type="PROSITE" id="PS51258"/>
    </source>
</evidence>
<feature type="region of interest" description="Disordered" evidence="1">
    <location>
        <begin position="660"/>
        <end position="740"/>
    </location>
</feature>
<proteinExistence type="predicted"/>
<feature type="region of interest" description="Disordered" evidence="1">
    <location>
        <begin position="1"/>
        <end position="45"/>
    </location>
</feature>
<dbReference type="PROSITE" id="PS50004">
    <property type="entry name" value="C2"/>
    <property type="match status" value="1"/>
</dbReference>
<dbReference type="PROSITE" id="PS51259">
    <property type="entry name" value="MHD2"/>
    <property type="match status" value="1"/>
</dbReference>
<feature type="domain" description="MHD2" evidence="4">
    <location>
        <begin position="1528"/>
        <end position="1650"/>
    </location>
</feature>
<evidence type="ECO:0000259" key="2">
    <source>
        <dbReference type="PROSITE" id="PS50004"/>
    </source>
</evidence>
<dbReference type="PANTHER" id="PTHR22993">
    <property type="entry name" value="FORMAMIDOPYRIMIDINE-DNA GLYCOSYLASE"/>
    <property type="match status" value="1"/>
</dbReference>
<feature type="compositionally biased region" description="Low complexity" evidence="1">
    <location>
        <begin position="990"/>
        <end position="1017"/>
    </location>
</feature>
<feature type="compositionally biased region" description="Basic and acidic residues" evidence="1">
    <location>
        <begin position="681"/>
        <end position="700"/>
    </location>
</feature>
<reference evidence="5" key="1">
    <citation type="submission" date="2022-08" db="EMBL/GenBank/DDBJ databases">
        <title>Novel sulfate-reducing endosymbionts in the free-living metamonad Anaeramoeba.</title>
        <authorList>
            <person name="Jerlstrom-Hultqvist J."/>
            <person name="Cepicka I."/>
            <person name="Gallot-Lavallee L."/>
            <person name="Salas-Leiva D."/>
            <person name="Curtis B.A."/>
            <person name="Zahonova K."/>
            <person name="Pipaliya S."/>
            <person name="Dacks J."/>
            <person name="Roger A.J."/>
        </authorList>
    </citation>
    <scope>NUCLEOTIDE SEQUENCE</scope>
    <source>
        <strain evidence="5">Schooner1</strain>
    </source>
</reference>
<feature type="domain" description="C2" evidence="2">
    <location>
        <begin position="498"/>
        <end position="636"/>
    </location>
</feature>
<feature type="region of interest" description="Disordered" evidence="1">
    <location>
        <begin position="989"/>
        <end position="1051"/>
    </location>
</feature>
<feature type="compositionally biased region" description="Acidic residues" evidence="1">
    <location>
        <begin position="1358"/>
        <end position="1386"/>
    </location>
</feature>
<dbReference type="InterPro" id="IPR014772">
    <property type="entry name" value="Munc13_dom-2"/>
</dbReference>
<dbReference type="Proteomes" id="UP001150062">
    <property type="component" value="Unassembled WGS sequence"/>
</dbReference>
<evidence type="ECO:0000256" key="1">
    <source>
        <dbReference type="SAM" id="MobiDB-lite"/>
    </source>
</evidence>
<dbReference type="Pfam" id="PF00168">
    <property type="entry name" value="C2"/>
    <property type="match status" value="1"/>
</dbReference>
<feature type="domain" description="MHD1" evidence="3">
    <location>
        <begin position="1132"/>
        <end position="1259"/>
    </location>
</feature>
<dbReference type="InterPro" id="IPR014770">
    <property type="entry name" value="Munc13_1"/>
</dbReference>
<feature type="compositionally biased region" description="Basic residues" evidence="1">
    <location>
        <begin position="480"/>
        <end position="511"/>
    </location>
</feature>
<feature type="compositionally biased region" description="Basic and acidic residues" evidence="1">
    <location>
        <begin position="1387"/>
        <end position="1405"/>
    </location>
</feature>
<dbReference type="Gene3D" id="2.60.40.150">
    <property type="entry name" value="C2 domain"/>
    <property type="match status" value="1"/>
</dbReference>
<feature type="compositionally biased region" description="Basic and acidic residues" evidence="1">
    <location>
        <begin position="711"/>
        <end position="720"/>
    </location>
</feature>
<accession>A0ABQ8XX80</accession>
<evidence type="ECO:0000313" key="6">
    <source>
        <dbReference type="Proteomes" id="UP001150062"/>
    </source>
</evidence>
<feature type="region of interest" description="Disordered" evidence="1">
    <location>
        <begin position="448"/>
        <end position="516"/>
    </location>
</feature>
<feature type="compositionally biased region" description="Basic and acidic residues" evidence="1">
    <location>
        <begin position="468"/>
        <end position="479"/>
    </location>
</feature>
<comment type="caution">
    <text evidence="5">The sequence shown here is derived from an EMBL/GenBank/DDBJ whole genome shotgun (WGS) entry which is preliminary data.</text>
</comment>
<keyword evidence="6" id="KW-1185">Reference proteome</keyword>
<dbReference type="InterPro" id="IPR000008">
    <property type="entry name" value="C2_dom"/>
</dbReference>
<feature type="compositionally biased region" description="Basic residues" evidence="1">
    <location>
        <begin position="1406"/>
        <end position="1422"/>
    </location>
</feature>
<dbReference type="InterPro" id="IPR035892">
    <property type="entry name" value="C2_domain_sf"/>
</dbReference>
<feature type="compositionally biased region" description="Basic and acidic residues" evidence="1">
    <location>
        <begin position="9"/>
        <end position="38"/>
    </location>
</feature>
<sequence>MSNKVKRKNQPEETKEQEQERETQTKPSKPEKNNDSFTHKQTPSLKDGQLNQSLISFSAIEEKKITQHTELKKYYSLYFESITCDPPRIPNFSQPNQEMKIEKVNSKLISVVKSKHQEELKESNENMYELSIIPLHFPFNYLKITNPPFFQEYLDLFTGFLASPDSEFLFTALHLKRIENEIINYLDNTQEIDPNSNLGSEEKEKEKGKGKGSEEKRNEKNIKTRGEIKKENDTSSESQKSEKVKEKKKEEKTPTDTNVIIKENIFIKTLKAFQKKKIKVLQKLINKSQKTNISKEIISLYEEVSLSVLKKENYDLEVNFLIKQFQIRIIKKSKQQLLIWVTDLIQICNDLKENFGITEKTNLQIFQKLGRLVQLEPNLKYLRLEKMKLQNNNHYLYNKENCNSVIYKNWKKNQLQQIDSINQVIIEFQENRLSKKDRKNKFSKKIKILKKKNKNNKSDDDGDDNSIGDERENSNDQDSKKKKNNKKENKKKNKKKNKKNKKKKEKRKNKKNKEIVGKVQIKIFSGKGLLAKRKNQICNPTVQLIIGRFQGRTSTVISTTDPVWNPPEIFEFDIHDPEKETVQLNVLDLKNPEHKKQLPKKKSLLNKSAIKFLGRLNFQISDYAGKEKNDTKRDWMALEKRSKKSNIAGHLEVQIKYINERGLKNEQETDDGDDDDQNDDDKEKIDEGSNSSKGKENEKEDEKEDDDFSDNESKDEEKKGKGNSLSSSDENNDNNPRELSKDHNYHQILNFLMKKLIPSNISLALTQSDETHENNERKKQNTENNNDYSIHKLIPRHLRFFFIEFCTRYFIPQYYYDLQLLYILLTNFRSNSSFYSSIYEIVSDFYQNKVWLNFTTIETQLFEDCLRMLDKLVEYCIRNIQSVFPACDRNHCILNLINTFQIVLQIKNNTKMNLSDQQQDNTINDSKFKMQGEIKNSTIQKEMHRYFAQGIEKIYNQVKKKIKSQYPLIKKELPSKKYFSIFVNNEDKNNTNLKNGGNNSNNKGNNDSKIKSGSGSEIKSESGSEIKSESGMESKSECEKDQENEKKKEQMWVKDQNKTKIIFNFNNGYQFSIYLSHLLNEIEILFEDYLSKETFIESFELEKFIFEKINSLINNDLKTFLSKIENPGIDFFHLYSQIRKFNISLIRILGRNFTSDNNDNKLIDNKYFLNGIQIWLNNNKETMINLIDTIFQNEEFVINDENILNSSSIIDLYHFVNENLKFLTMLDFIDLEFINIMEQFLTIVCNLNNKYLVDIGEKVNFKKQLKKFLSFKTVMNKRSEKKHSNINNNTNQLINDIDNNNKDNSNVLKKYCVLMNNIYNIKIFFNDLVGQISDFCLGIKKFSKKKNNNDNNLSDSSNVDESEDDESEDDESEKDESEDDESEDEESGKGSEEGKSGEEDGSIEKKSKKKRKKQKKKPKKKQEKIIFQYSKNIKTSINELLNNQSKVFNSTCLLLENNIKNEIADSLLTIVELNSKDLNNSKKGKSLWGIQNMKLKFSRKKNNNNDKNLVKDEIEFEKILNFDKSYVTKLMGPLLTYFRIHLKILNENLYEPVFKRLFKTIYKTIIQMIIKCLIPYNCVAGELPETQFSKNLIENNNLQLFVKIIEILEEFFTSELNIKIQKKIFKNYNQKFTKVVKLFQTPTKRLIDTFNEYYNWDFERREDETDLLEPEMIIRILRVRKKKDKAAKNFLLKYKL</sequence>
<organism evidence="5 6">
    <name type="scientific">Anaeramoeba flamelloides</name>
    <dbReference type="NCBI Taxonomy" id="1746091"/>
    <lineage>
        <taxon>Eukaryota</taxon>
        <taxon>Metamonada</taxon>
        <taxon>Anaeramoebidae</taxon>
        <taxon>Anaeramoeba</taxon>
    </lineage>
</organism>
<protein>
    <submittedName>
        <fullName evidence="5">E3 ubiquitin-protein ligase rbbp6</fullName>
    </submittedName>
</protein>
<dbReference type="CDD" id="cd00030">
    <property type="entry name" value="C2"/>
    <property type="match status" value="1"/>
</dbReference>
<feature type="compositionally biased region" description="Acidic residues" evidence="1">
    <location>
        <begin position="701"/>
        <end position="710"/>
    </location>
</feature>
<dbReference type="PANTHER" id="PTHR22993:SF9">
    <property type="entry name" value="FORMAMIDOPYRIMIDINE-DNA GLYCOSYLASE"/>
    <property type="match status" value="1"/>
</dbReference>
<gene>
    <name evidence="5" type="ORF">M0813_26771</name>
</gene>
<feature type="region of interest" description="Disordered" evidence="1">
    <location>
        <begin position="190"/>
        <end position="253"/>
    </location>
</feature>
<feature type="compositionally biased region" description="Basic and acidic residues" evidence="1">
    <location>
        <begin position="1018"/>
        <end position="1051"/>
    </location>
</feature>
<name>A0ABQ8XX80_9EUKA</name>
<feature type="compositionally biased region" description="Acidic residues" evidence="1">
    <location>
        <begin position="668"/>
        <end position="680"/>
    </location>
</feature>
<dbReference type="EMBL" id="JAOAOG010000239">
    <property type="protein sequence ID" value="KAJ6237216.1"/>
    <property type="molecule type" value="Genomic_DNA"/>
</dbReference>
<dbReference type="SMART" id="SM00239">
    <property type="entry name" value="C2"/>
    <property type="match status" value="1"/>
</dbReference>
<evidence type="ECO:0000259" key="4">
    <source>
        <dbReference type="PROSITE" id="PS51259"/>
    </source>
</evidence>
<feature type="compositionally biased region" description="Basic and acidic residues" evidence="1">
    <location>
        <begin position="200"/>
        <end position="253"/>
    </location>
</feature>
<evidence type="ECO:0000313" key="5">
    <source>
        <dbReference type="EMBL" id="KAJ6237216.1"/>
    </source>
</evidence>
<dbReference type="PROSITE" id="PS51258">
    <property type="entry name" value="MHD1"/>
    <property type="match status" value="1"/>
</dbReference>